<dbReference type="GO" id="GO:0005829">
    <property type="term" value="C:cytosol"/>
    <property type="evidence" value="ECO:0007669"/>
    <property type="project" value="TreeGrafter"/>
</dbReference>
<gene>
    <name evidence="2" type="ORF">SAMN05920897_10871</name>
</gene>
<dbReference type="Proteomes" id="UP000186400">
    <property type="component" value="Unassembled WGS sequence"/>
</dbReference>
<dbReference type="PANTHER" id="PTHR46832:SF1">
    <property type="entry name" value="5'-METHYLTHIOADENOSINE_S-ADENOSYLHOMOCYSTEINE NUCLEOSIDASE"/>
    <property type="match status" value="1"/>
</dbReference>
<dbReference type="InterPro" id="IPR035994">
    <property type="entry name" value="Nucleoside_phosphorylase_sf"/>
</dbReference>
<dbReference type="Gene3D" id="3.40.50.1580">
    <property type="entry name" value="Nucleoside phosphorylase domain"/>
    <property type="match status" value="1"/>
</dbReference>
<dbReference type="RefSeq" id="WP_076488641.1">
    <property type="nucleotide sequence ID" value="NZ_FTMS01000008.1"/>
</dbReference>
<dbReference type="Pfam" id="PF01048">
    <property type="entry name" value="PNP_UDP_1"/>
    <property type="match status" value="1"/>
</dbReference>
<dbReference type="GO" id="GO:0008930">
    <property type="term" value="F:methylthioadenosine nucleosidase activity"/>
    <property type="evidence" value="ECO:0007669"/>
    <property type="project" value="TreeGrafter"/>
</dbReference>
<sequence>MSQVRAALLTALPQELAPLVASWGVSRPRTGVVYRGEGAEGEALAAFCSGPGTIAAALGAARFLSQVKPRALVMGGIAAAGGDGARPGDLVLADRLGFYGVDVTALGVAPGALRKGESPERDAPLSPDLVVGADLHRHLHRRLRGQLRRGVILTGDCFLDSRLLAELPPVWQERIARAQALDMESAAWAVAADQAGVPWLAARYISDDPFRDERLSFAESCRRAGENLDLILQLLLPCRA</sequence>
<dbReference type="STRING" id="159291.SAMN05920897_10871"/>
<dbReference type="PANTHER" id="PTHR46832">
    <property type="entry name" value="5'-METHYLTHIOADENOSINE/S-ADENOSYLHOMOCYSTEINE NUCLEOSIDASE"/>
    <property type="match status" value="1"/>
</dbReference>
<protein>
    <submittedName>
        <fullName evidence="2">Nucleoside phosphorylase</fullName>
    </submittedName>
</protein>
<keyword evidence="3" id="KW-1185">Reference proteome</keyword>
<evidence type="ECO:0000313" key="3">
    <source>
        <dbReference type="Proteomes" id="UP000186400"/>
    </source>
</evidence>
<dbReference type="AlphaFoldDB" id="A0A1N6SGQ4"/>
<dbReference type="OrthoDB" id="9792278at2"/>
<reference evidence="2 3" key="1">
    <citation type="submission" date="2017-01" db="EMBL/GenBank/DDBJ databases">
        <authorList>
            <person name="Mah S.A."/>
            <person name="Swanson W.J."/>
            <person name="Moy G.W."/>
            <person name="Vacquier V.D."/>
        </authorList>
    </citation>
    <scope>NUCLEOTIDE SEQUENCE [LARGE SCALE GENOMIC DNA]</scope>
    <source>
        <strain evidence="2 3">ASpG1</strain>
    </source>
</reference>
<proteinExistence type="predicted"/>
<name>A0A1N6SGQ4_9SPIO</name>
<dbReference type="GO" id="GO:0008782">
    <property type="term" value="F:adenosylhomocysteine nucleosidase activity"/>
    <property type="evidence" value="ECO:0007669"/>
    <property type="project" value="TreeGrafter"/>
</dbReference>
<dbReference type="EMBL" id="FTMS01000008">
    <property type="protein sequence ID" value="SIQ40116.1"/>
    <property type="molecule type" value="Genomic_DNA"/>
</dbReference>
<dbReference type="InterPro" id="IPR000845">
    <property type="entry name" value="Nucleoside_phosphorylase_d"/>
</dbReference>
<evidence type="ECO:0000313" key="2">
    <source>
        <dbReference type="EMBL" id="SIQ40116.1"/>
    </source>
</evidence>
<organism evidence="2 3">
    <name type="scientific">Alkalispirochaeta americana</name>
    <dbReference type="NCBI Taxonomy" id="159291"/>
    <lineage>
        <taxon>Bacteria</taxon>
        <taxon>Pseudomonadati</taxon>
        <taxon>Spirochaetota</taxon>
        <taxon>Spirochaetia</taxon>
        <taxon>Spirochaetales</taxon>
        <taxon>Spirochaetaceae</taxon>
        <taxon>Alkalispirochaeta</taxon>
    </lineage>
</organism>
<evidence type="ECO:0000259" key="1">
    <source>
        <dbReference type="Pfam" id="PF01048"/>
    </source>
</evidence>
<accession>A0A1N6SGQ4</accession>
<feature type="domain" description="Nucleoside phosphorylase" evidence="1">
    <location>
        <begin position="6"/>
        <end position="233"/>
    </location>
</feature>
<dbReference type="SUPFAM" id="SSF53167">
    <property type="entry name" value="Purine and uridine phosphorylases"/>
    <property type="match status" value="1"/>
</dbReference>
<dbReference type="GO" id="GO:0009116">
    <property type="term" value="P:nucleoside metabolic process"/>
    <property type="evidence" value="ECO:0007669"/>
    <property type="project" value="InterPro"/>
</dbReference>
<dbReference type="GO" id="GO:0019284">
    <property type="term" value="P:L-methionine salvage from S-adenosylmethionine"/>
    <property type="evidence" value="ECO:0007669"/>
    <property type="project" value="TreeGrafter"/>
</dbReference>